<evidence type="ECO:0000256" key="2">
    <source>
        <dbReference type="ARBA" id="ARBA00007400"/>
    </source>
</evidence>
<dbReference type="PANTHER" id="PTHR40074">
    <property type="entry name" value="O-ACETYLTRANSFERASE WECH"/>
    <property type="match status" value="1"/>
</dbReference>
<organism evidence="9 10">
    <name type="scientific">Ruminococcus difficilis</name>
    <dbReference type="NCBI Taxonomy" id="2763069"/>
    <lineage>
        <taxon>Bacteria</taxon>
        <taxon>Bacillati</taxon>
        <taxon>Bacillota</taxon>
        <taxon>Clostridia</taxon>
        <taxon>Eubacteriales</taxon>
        <taxon>Oscillospiraceae</taxon>
        <taxon>Ruminococcus</taxon>
    </lineage>
</organism>
<feature type="transmembrane region" description="Helical" evidence="7">
    <location>
        <begin position="222"/>
        <end position="240"/>
    </location>
</feature>
<feature type="transmembrane region" description="Helical" evidence="7">
    <location>
        <begin position="21"/>
        <end position="40"/>
    </location>
</feature>
<reference evidence="9" key="1">
    <citation type="submission" date="2021-01" db="EMBL/GenBank/DDBJ databases">
        <title>Genome public.</title>
        <authorList>
            <person name="Liu C."/>
            <person name="Sun Q."/>
        </authorList>
    </citation>
    <scope>NUCLEOTIDE SEQUENCE</scope>
    <source>
        <strain evidence="9">M6</strain>
    </source>
</reference>
<dbReference type="RefSeq" id="WP_201428729.1">
    <property type="nucleotide sequence ID" value="NZ_JAEQMG010000171.1"/>
</dbReference>
<evidence type="ECO:0000256" key="6">
    <source>
        <dbReference type="ARBA" id="ARBA00023136"/>
    </source>
</evidence>
<feature type="transmembrane region" description="Helical" evidence="7">
    <location>
        <begin position="171"/>
        <end position="192"/>
    </location>
</feature>
<keyword evidence="6 7" id="KW-0472">Membrane</keyword>
<feature type="transmembrane region" description="Helical" evidence="7">
    <location>
        <begin position="317"/>
        <end position="338"/>
    </location>
</feature>
<keyword evidence="5 7" id="KW-1133">Transmembrane helix</keyword>
<keyword evidence="4 7" id="KW-0812">Transmembrane</keyword>
<comment type="caution">
    <text evidence="9">The sequence shown here is derived from an EMBL/GenBank/DDBJ whole genome shotgun (WGS) entry which is preliminary data.</text>
</comment>
<feature type="transmembrane region" description="Helical" evidence="7">
    <location>
        <begin position="137"/>
        <end position="159"/>
    </location>
</feature>
<dbReference type="Proteomes" id="UP000633365">
    <property type="component" value="Unassembled WGS sequence"/>
</dbReference>
<keyword evidence="3" id="KW-1003">Cell membrane</keyword>
<feature type="transmembrane region" description="Helical" evidence="7">
    <location>
        <begin position="280"/>
        <end position="297"/>
    </location>
</feature>
<dbReference type="PANTHER" id="PTHR40074:SF2">
    <property type="entry name" value="O-ACETYLTRANSFERASE WECH"/>
    <property type="match status" value="1"/>
</dbReference>
<evidence type="ECO:0000256" key="7">
    <source>
        <dbReference type="SAM" id="Phobius"/>
    </source>
</evidence>
<accession>A0A934WU69</accession>
<dbReference type="EMBL" id="JAEQMG010000171">
    <property type="protein sequence ID" value="MBK6090037.1"/>
    <property type="molecule type" value="Genomic_DNA"/>
</dbReference>
<dbReference type="GO" id="GO:0005886">
    <property type="term" value="C:plasma membrane"/>
    <property type="evidence" value="ECO:0007669"/>
    <property type="project" value="UniProtKB-SubCell"/>
</dbReference>
<comment type="subcellular location">
    <subcellularLocation>
        <location evidence="1">Cell membrane</location>
        <topology evidence="1">Multi-pass membrane protein</topology>
    </subcellularLocation>
</comment>
<evidence type="ECO:0000256" key="4">
    <source>
        <dbReference type="ARBA" id="ARBA00022692"/>
    </source>
</evidence>
<feature type="domain" description="Acyltransferase 3" evidence="8">
    <location>
        <begin position="25"/>
        <end position="333"/>
    </location>
</feature>
<keyword evidence="9" id="KW-0808">Transferase</keyword>
<keyword evidence="9" id="KW-0012">Acyltransferase</keyword>
<proteinExistence type="inferred from homology"/>
<dbReference type="InterPro" id="IPR002656">
    <property type="entry name" value="Acyl_transf_3_dom"/>
</dbReference>
<dbReference type="GO" id="GO:0009246">
    <property type="term" value="P:enterobacterial common antigen biosynthetic process"/>
    <property type="evidence" value="ECO:0007669"/>
    <property type="project" value="TreeGrafter"/>
</dbReference>
<keyword evidence="10" id="KW-1185">Reference proteome</keyword>
<dbReference type="Pfam" id="PF01757">
    <property type="entry name" value="Acyl_transf_3"/>
    <property type="match status" value="1"/>
</dbReference>
<sequence>MEEQSLRRDELCFSSLSTYRNAIYGLSALWIVLFHGMALGKVHFGESGKLIAEVLSMGNIGVDIFVLLSGIGLYFSLSKKPRLGSFYLRRLLRIYLPYLLLAVPYIFYMCLIASHQVGLFFKAALAVNYWTGEDDPIVFWYVPSIIAFYLLSPLIYRFIHYKERFALLRTAILALVTVGLTYAVYRLFPVAWDNFDKILPRLTVFIIGMYMGRLVKEKRRFSPLFLIVCMVVIGLGVPLYGGSTLHGFYYRYYGSLTGIALTFVMAQAFVTLSKLKLDKLMAFFGGFSLEIYIATSIGRKVYATTSFYSGHVYRNYLLFMIPFMVAAYLASLIQRVIFKKITPKSSKEKTS</sequence>
<feature type="transmembrane region" description="Helical" evidence="7">
    <location>
        <begin position="98"/>
        <end position="117"/>
    </location>
</feature>
<evidence type="ECO:0000256" key="5">
    <source>
        <dbReference type="ARBA" id="ARBA00022989"/>
    </source>
</evidence>
<feature type="transmembrane region" description="Helical" evidence="7">
    <location>
        <begin position="60"/>
        <end position="77"/>
    </location>
</feature>
<comment type="similarity">
    <text evidence="2">Belongs to the acyltransferase 3 family.</text>
</comment>
<evidence type="ECO:0000259" key="8">
    <source>
        <dbReference type="Pfam" id="PF01757"/>
    </source>
</evidence>
<protein>
    <submittedName>
        <fullName evidence="9">Acyltransferase</fullName>
    </submittedName>
</protein>
<feature type="transmembrane region" description="Helical" evidence="7">
    <location>
        <begin position="198"/>
        <end position="215"/>
    </location>
</feature>
<evidence type="ECO:0000256" key="3">
    <source>
        <dbReference type="ARBA" id="ARBA00022475"/>
    </source>
</evidence>
<gene>
    <name evidence="9" type="ORF">JKK62_15535</name>
</gene>
<dbReference type="GO" id="GO:0016413">
    <property type="term" value="F:O-acetyltransferase activity"/>
    <property type="evidence" value="ECO:0007669"/>
    <property type="project" value="TreeGrafter"/>
</dbReference>
<dbReference type="AlphaFoldDB" id="A0A934WU69"/>
<feature type="transmembrane region" description="Helical" evidence="7">
    <location>
        <begin position="252"/>
        <end position="273"/>
    </location>
</feature>
<evidence type="ECO:0000313" key="10">
    <source>
        <dbReference type="Proteomes" id="UP000633365"/>
    </source>
</evidence>
<evidence type="ECO:0000313" key="9">
    <source>
        <dbReference type="EMBL" id="MBK6090037.1"/>
    </source>
</evidence>
<name>A0A934WU69_9FIRM</name>
<evidence type="ECO:0000256" key="1">
    <source>
        <dbReference type="ARBA" id="ARBA00004651"/>
    </source>
</evidence>